<sequence length="283" mass="29749">MVARSGNEEIQTMTEQRKDHVPSASFLSHDLDAEALSQLHAVLDGVEKGRGTLARLGDLMGGAVGRAAHMGLQGLSLAPGLQEKLQKLASSALDQAYRLAILGLDRKAGGAGARRENLIQAAVAVSGAAGGFGGFASMVPDVGFTTLAIMREIAAIAQENGEDLRSEETRRACLEVFALRSMGEQKGEGELGFFAARGLMRGQPLVMLMAEVAGHYGMALSRKLAAQMVPVAGALCGAAINSAFLAHYRALAKAHFTIRRLERLHGAAVRDAAEAYRGRSAEA</sequence>
<name>A0A7U7G6Z9_9PROT</name>
<evidence type="ECO:0000313" key="3">
    <source>
        <dbReference type="Proteomes" id="UP000027590"/>
    </source>
</evidence>
<dbReference type="Proteomes" id="UP000027590">
    <property type="component" value="Unassembled WGS sequence"/>
</dbReference>
<reference evidence="2 3" key="1">
    <citation type="journal article" date="2014" name="Genome Biol. Evol.">
        <title>Acetic acid bacteria genomes reveal functional traits for adaptation to life in insect guts.</title>
        <authorList>
            <person name="Chouaia B."/>
            <person name="Gaiarsa S."/>
            <person name="Crotti E."/>
            <person name="Comandatore F."/>
            <person name="Degli Esposti M."/>
            <person name="Ricci I."/>
            <person name="Alma A."/>
            <person name="Favia G."/>
            <person name="Bandi C."/>
            <person name="Daffonchio D."/>
        </authorList>
    </citation>
    <scope>NUCLEOTIDE SEQUENCE [LARGE SCALE GENOMIC DNA]</scope>
    <source>
        <strain evidence="3">AM169</strain>
    </source>
</reference>
<organism evidence="2 3">
    <name type="scientific">Parasaccharibacter apium</name>
    <dbReference type="NCBI Taxonomy" id="1510841"/>
    <lineage>
        <taxon>Bacteria</taxon>
        <taxon>Pseudomonadati</taxon>
        <taxon>Pseudomonadota</taxon>
        <taxon>Alphaproteobacteria</taxon>
        <taxon>Acetobacterales</taxon>
        <taxon>Acetobacteraceae</taxon>
        <taxon>Parasaccharibacter</taxon>
    </lineage>
</organism>
<dbReference type="PANTHER" id="PTHR41260:SF1">
    <property type="entry name" value="PROTEIN ECSC"/>
    <property type="match status" value="1"/>
</dbReference>
<evidence type="ECO:0000256" key="1">
    <source>
        <dbReference type="SAM" id="MobiDB-lite"/>
    </source>
</evidence>
<reference evidence="2 3" key="2">
    <citation type="journal article" date="2014" name="PLoS ONE">
        <title>Evolution of mitochondria reconstructed from the energy metabolism of living bacteria.</title>
        <authorList>
            <person name="Degli Esposti M."/>
            <person name="Chouaia B."/>
            <person name="Comandatore F."/>
            <person name="Crotti E."/>
            <person name="Sassera D."/>
            <person name="Lievens P.M."/>
            <person name="Daffonchio D."/>
            <person name="Bandi C."/>
        </authorList>
    </citation>
    <scope>NUCLEOTIDE SEQUENCE [LARGE SCALE GENOMIC DNA]</scope>
    <source>
        <strain evidence="3">AM169</strain>
    </source>
</reference>
<dbReference type="PANTHER" id="PTHR41260">
    <property type="entry name" value="PROTEIN ECSC"/>
    <property type="match status" value="1"/>
</dbReference>
<comment type="caution">
    <text evidence="2">The sequence shown here is derived from an EMBL/GenBank/DDBJ whole genome shotgun (WGS) entry which is preliminary data.</text>
</comment>
<proteinExistence type="predicted"/>
<evidence type="ECO:0008006" key="4">
    <source>
        <dbReference type="Google" id="ProtNLM"/>
    </source>
</evidence>
<accession>A0A7U7G6Z9</accession>
<evidence type="ECO:0000313" key="2">
    <source>
        <dbReference type="EMBL" id="CDG34344.1"/>
    </source>
</evidence>
<protein>
    <recommendedName>
        <fullName evidence="4">Peptidase</fullName>
    </recommendedName>
</protein>
<dbReference type="Pfam" id="PF12787">
    <property type="entry name" value="EcsC"/>
    <property type="match status" value="1"/>
</dbReference>
<feature type="region of interest" description="Disordered" evidence="1">
    <location>
        <begin position="1"/>
        <end position="22"/>
    </location>
</feature>
<dbReference type="EMBL" id="CBLY010000006">
    <property type="protein sequence ID" value="CDG34344.1"/>
    <property type="molecule type" value="Genomic_DNA"/>
</dbReference>
<dbReference type="InterPro" id="IPR024787">
    <property type="entry name" value="EcsC"/>
</dbReference>
<dbReference type="AlphaFoldDB" id="A0A7U7G6Z9"/>
<gene>
    <name evidence="2" type="ORF">SACS_1606</name>
</gene>